<dbReference type="EMBL" id="CP000319">
    <property type="protein sequence ID" value="ABE63695.1"/>
    <property type="molecule type" value="Genomic_DNA"/>
</dbReference>
<protein>
    <submittedName>
        <fullName evidence="3">Uncharacterized protein</fullName>
    </submittedName>
</protein>
<gene>
    <name evidence="3" type="ordered locus">Nham_2928</name>
</gene>
<evidence type="ECO:0000313" key="4">
    <source>
        <dbReference type="Proteomes" id="UP000001953"/>
    </source>
</evidence>
<dbReference type="AlphaFoldDB" id="Q1QJA2"/>
<feature type="compositionally biased region" description="Low complexity" evidence="1">
    <location>
        <begin position="83"/>
        <end position="98"/>
    </location>
</feature>
<feature type="signal peptide" evidence="2">
    <location>
        <begin position="1"/>
        <end position="43"/>
    </location>
</feature>
<name>Q1QJA2_NITHX</name>
<dbReference type="HOGENOM" id="CLU_060262_0_0_5"/>
<evidence type="ECO:0000256" key="1">
    <source>
        <dbReference type="SAM" id="MobiDB-lite"/>
    </source>
</evidence>
<keyword evidence="4" id="KW-1185">Reference proteome</keyword>
<dbReference type="STRING" id="323097.Nham_2928"/>
<organism evidence="3 4">
    <name type="scientific">Nitrobacter hamburgensis (strain DSM 10229 / NCIMB 13809 / X14)</name>
    <dbReference type="NCBI Taxonomy" id="323097"/>
    <lineage>
        <taxon>Bacteria</taxon>
        <taxon>Pseudomonadati</taxon>
        <taxon>Pseudomonadota</taxon>
        <taxon>Alphaproteobacteria</taxon>
        <taxon>Hyphomicrobiales</taxon>
        <taxon>Nitrobacteraceae</taxon>
        <taxon>Nitrobacter</taxon>
    </lineage>
</organism>
<feature type="region of interest" description="Disordered" evidence="1">
    <location>
        <begin position="38"/>
        <end position="65"/>
    </location>
</feature>
<feature type="region of interest" description="Disordered" evidence="1">
    <location>
        <begin position="83"/>
        <end position="106"/>
    </location>
</feature>
<dbReference type="eggNOG" id="ENOG5033KXI">
    <property type="taxonomic scope" value="Bacteria"/>
</dbReference>
<feature type="chain" id="PRO_5004196138" evidence="2">
    <location>
        <begin position="44"/>
        <end position="312"/>
    </location>
</feature>
<dbReference type="KEGG" id="nha:Nham_2928"/>
<sequence length="312" mass="32442">MCGFGLTGWCGAMASGIMRRSGLLLLAAAASWAITGTSPAQSAADGAPDSTAEQITPADDSSGDAAVDWSQLDIDGYTLAMEAAPQARRSQRSSQPSSNAGLAWTSHDNADGSAALTARRSVSPLWDARVGVDMTVVRQPSPLTASDLVTDQRLAIDGRPSQSSGTAWAAATAPGLGSIWDKTALKARIDPAQDQTMLDTALIKSLRLGDGRYGLTLQNGYNVVQHSALPIPGINGYPARSYETDQSARLSMAGTGTSLIAGRSLSSADDKWLRTIGAEQKLYDGVSVTGSISETPLGPLNASLTAAFKRNW</sequence>
<dbReference type="Proteomes" id="UP000001953">
    <property type="component" value="Chromosome"/>
</dbReference>
<evidence type="ECO:0000256" key="2">
    <source>
        <dbReference type="SAM" id="SignalP"/>
    </source>
</evidence>
<keyword evidence="2" id="KW-0732">Signal</keyword>
<proteinExistence type="predicted"/>
<reference evidence="3 4" key="1">
    <citation type="submission" date="2006-03" db="EMBL/GenBank/DDBJ databases">
        <title>Complete sequence of chromosome of Nitrobacter hamburgensis X14.</title>
        <authorList>
            <consortium name="US DOE Joint Genome Institute"/>
            <person name="Copeland A."/>
            <person name="Lucas S."/>
            <person name="Lapidus A."/>
            <person name="Barry K."/>
            <person name="Detter J.C."/>
            <person name="Glavina del Rio T."/>
            <person name="Hammon N."/>
            <person name="Israni S."/>
            <person name="Dalin E."/>
            <person name="Tice H."/>
            <person name="Pitluck S."/>
            <person name="Chain P."/>
            <person name="Malfatti S."/>
            <person name="Shin M."/>
            <person name="Vergez L."/>
            <person name="Schmutz J."/>
            <person name="Larimer F."/>
            <person name="Land M."/>
            <person name="Hauser L."/>
            <person name="Kyrpides N."/>
            <person name="Ivanova N."/>
            <person name="Ward B."/>
            <person name="Arp D."/>
            <person name="Klotz M."/>
            <person name="Stein L."/>
            <person name="O'Mullan G."/>
            <person name="Starkenburg S."/>
            <person name="Sayavedra L."/>
            <person name="Poret-Peterson A.T."/>
            <person name="Gentry M.E."/>
            <person name="Bruce D."/>
            <person name="Richardson P."/>
        </authorList>
    </citation>
    <scope>NUCLEOTIDE SEQUENCE [LARGE SCALE GENOMIC DNA]</scope>
    <source>
        <strain evidence="4">DSM 10229 / NCIMB 13809 / X14</strain>
    </source>
</reference>
<evidence type="ECO:0000313" key="3">
    <source>
        <dbReference type="EMBL" id="ABE63695.1"/>
    </source>
</evidence>
<accession>Q1QJA2</accession>